<sequence length="747" mass="81510">MMAVTSSCKDKLGMDSGKYVRCREKQRKESSRLQAVNRKLTAMNKLLMEENDRLQKQVSQLVYENSFFRQQTQTAALATTDNNSCESVVTSGQQNLTPQRPPRDASPAGLLSLAEETLTEFLSKATGTAVEWVQMPGMKPGPDSIGIIAISHGCSGVASRACGLVGLEPTRVAEILKDRPLWFRDCRAVDVLNVMSTGNGGTIELLYMQLYAPTTLAPARDFWLMRYTSVMEDGSLVVCERSLNNTQNGPSMPPVQGFVRADILPSGYLIRPCEGGGSIIHIVDHMDLEPWSVPEVLRPLYESSTLLGFNEAVNGFSDEGWSMLESDGIDDVTILVNSSPSKLMGANLSYANGFPSMSSAVLCAKASMLLQNVPPAILLRFLREHRSEWADSGVDAYSAAAVKAGPCSIPITRTGSFGGQIILPLAHTIEHEEFMEVIRLESIGHYQDDMIMPGDIFLLQLCNGVDENVVGTCAELMFAPIDASFADDAPLLPSGFRIIPLDSKADASSPNRTLDLASTLEVGPAGSRSTGDHSKNFGSTKSVMTIAFQFAFEIHLQENIAAMARQYVRSIISSVQRVALALSPSRIGSLPGLRSPPGTPEAQTLARWICQSYRFFLGVELLKSVSGGSESILKEIWDHSDALMCCSLKALPVFTFANEAGLDMLETTLVALQDITLEKIFDDNGRKALFSELPQIMQQGFACLQGGICLSSMGRPISYERAVAWKVLNEEEDPHCICFMFINWSFV</sequence>
<evidence type="ECO:0000256" key="1">
    <source>
        <dbReference type="ARBA" id="ARBA00022782"/>
    </source>
</evidence>
<evidence type="ECO:0000256" key="6">
    <source>
        <dbReference type="ARBA" id="ARBA00023242"/>
    </source>
</evidence>
<keyword evidence="10" id="KW-1185">Reference proteome</keyword>
<proteinExistence type="predicted"/>
<evidence type="ECO:0000256" key="2">
    <source>
        <dbReference type="ARBA" id="ARBA00023015"/>
    </source>
</evidence>
<dbReference type="CDD" id="cd14686">
    <property type="entry name" value="bZIP"/>
    <property type="match status" value="1"/>
</dbReference>
<name>A0ABS8T4R9_DATST</name>
<protein>
    <submittedName>
        <fullName evidence="9">Homeobox-leucine zipper protein ATHB-15</fullName>
    </submittedName>
</protein>
<dbReference type="SMART" id="SM00234">
    <property type="entry name" value="START"/>
    <property type="match status" value="1"/>
</dbReference>
<dbReference type="GO" id="GO:0003677">
    <property type="term" value="F:DNA binding"/>
    <property type="evidence" value="ECO:0007669"/>
    <property type="project" value="UniProtKB-KW"/>
</dbReference>
<dbReference type="InterPro" id="IPR002913">
    <property type="entry name" value="START_lipid-bd_dom"/>
</dbReference>
<gene>
    <name evidence="9" type="primary">ATHB15_1</name>
    <name evidence="9" type="ORF">HAX54_002018</name>
</gene>
<accession>A0ABS8T4R9</accession>
<dbReference type="InterPro" id="IPR013978">
    <property type="entry name" value="MEKHLA"/>
</dbReference>
<evidence type="ECO:0000313" key="10">
    <source>
        <dbReference type="Proteomes" id="UP000823775"/>
    </source>
</evidence>
<dbReference type="InterPro" id="IPR023393">
    <property type="entry name" value="START-like_dom_sf"/>
</dbReference>
<dbReference type="CDD" id="cd08875">
    <property type="entry name" value="START_ArGLABRA2_like"/>
    <property type="match status" value="1"/>
</dbReference>
<dbReference type="InterPro" id="IPR044830">
    <property type="entry name" value="HD-Zip_III"/>
</dbReference>
<evidence type="ECO:0000259" key="8">
    <source>
        <dbReference type="PROSITE" id="PS50848"/>
    </source>
</evidence>
<dbReference type="Gene3D" id="3.30.530.20">
    <property type="match status" value="1"/>
</dbReference>
<dbReference type="PANTHER" id="PTHR45950:SF6">
    <property type="entry name" value="HOMEOBOX-LEUCINE ZIPPER PROTEIN ATHB-8"/>
    <property type="match status" value="1"/>
</dbReference>
<keyword evidence="1" id="KW-0221">Differentiation</keyword>
<keyword evidence="3 9" id="KW-0238">DNA-binding</keyword>
<keyword evidence="6" id="KW-0539">Nucleus</keyword>
<dbReference type="PROSITE" id="PS50848">
    <property type="entry name" value="START"/>
    <property type="match status" value="1"/>
</dbReference>
<evidence type="ECO:0000256" key="7">
    <source>
        <dbReference type="SAM" id="Coils"/>
    </source>
</evidence>
<organism evidence="9 10">
    <name type="scientific">Datura stramonium</name>
    <name type="common">Jimsonweed</name>
    <name type="synonym">Common thornapple</name>
    <dbReference type="NCBI Taxonomy" id="4076"/>
    <lineage>
        <taxon>Eukaryota</taxon>
        <taxon>Viridiplantae</taxon>
        <taxon>Streptophyta</taxon>
        <taxon>Embryophyta</taxon>
        <taxon>Tracheophyta</taxon>
        <taxon>Spermatophyta</taxon>
        <taxon>Magnoliopsida</taxon>
        <taxon>eudicotyledons</taxon>
        <taxon>Gunneridae</taxon>
        <taxon>Pentapetalae</taxon>
        <taxon>asterids</taxon>
        <taxon>lamiids</taxon>
        <taxon>Solanales</taxon>
        <taxon>Solanaceae</taxon>
        <taxon>Solanoideae</taxon>
        <taxon>Datureae</taxon>
        <taxon>Datura</taxon>
    </lineage>
</organism>
<keyword evidence="7" id="KW-0175">Coiled coil</keyword>
<keyword evidence="4 9" id="KW-0371">Homeobox</keyword>
<dbReference type="EMBL" id="JACEIK010001089">
    <property type="protein sequence ID" value="MCD7465841.1"/>
    <property type="molecule type" value="Genomic_DNA"/>
</dbReference>
<feature type="coiled-coil region" evidence="7">
    <location>
        <begin position="33"/>
        <end position="64"/>
    </location>
</feature>
<keyword evidence="2" id="KW-0805">Transcription regulation</keyword>
<keyword evidence="5" id="KW-0804">Transcription</keyword>
<reference evidence="9 10" key="1">
    <citation type="journal article" date="2021" name="BMC Genomics">
        <title>Datura genome reveals duplications of psychoactive alkaloid biosynthetic genes and high mutation rate following tissue culture.</title>
        <authorList>
            <person name="Rajewski A."/>
            <person name="Carter-House D."/>
            <person name="Stajich J."/>
            <person name="Litt A."/>
        </authorList>
    </citation>
    <scope>NUCLEOTIDE SEQUENCE [LARGE SCALE GENOMIC DNA]</scope>
    <source>
        <strain evidence="9">AR-01</strain>
    </source>
</reference>
<comment type="caution">
    <text evidence="9">The sequence shown here is derived from an EMBL/GenBank/DDBJ whole genome shotgun (WGS) entry which is preliminary data.</text>
</comment>
<dbReference type="SUPFAM" id="SSF55961">
    <property type="entry name" value="Bet v1-like"/>
    <property type="match status" value="1"/>
</dbReference>
<dbReference type="PANTHER" id="PTHR45950">
    <property type="entry name" value="HOMEOBOX-LEUCINE ZIPPER PROTEIN ATHB-14"/>
    <property type="match status" value="1"/>
</dbReference>
<dbReference type="Pfam" id="PF01852">
    <property type="entry name" value="START"/>
    <property type="match status" value="1"/>
</dbReference>
<feature type="domain" description="START" evidence="8">
    <location>
        <begin position="103"/>
        <end position="304"/>
    </location>
</feature>
<dbReference type="Proteomes" id="UP000823775">
    <property type="component" value="Unassembled WGS sequence"/>
</dbReference>
<evidence type="ECO:0000256" key="5">
    <source>
        <dbReference type="ARBA" id="ARBA00023163"/>
    </source>
</evidence>
<evidence type="ECO:0000256" key="3">
    <source>
        <dbReference type="ARBA" id="ARBA00023125"/>
    </source>
</evidence>
<evidence type="ECO:0000313" key="9">
    <source>
        <dbReference type="EMBL" id="MCD7465841.1"/>
    </source>
</evidence>
<dbReference type="Pfam" id="PF08670">
    <property type="entry name" value="MEKHLA"/>
    <property type="match status" value="1"/>
</dbReference>
<evidence type="ECO:0000256" key="4">
    <source>
        <dbReference type="ARBA" id="ARBA00023155"/>
    </source>
</evidence>